<sequence>MFEIASQNYIKFADLGWFKKSNKVTASDHKVHEIVNIQRSDVEILDSSKRRKIKSSDVLLRLKKISSRGSLFKQFKYAINVEDSHYSILNPTKEVSKRASIKYQRIYTGHLVINSVIHTEGRIENKPTTIPYFQHRLVDEISIIIFKYVESPMNLMLTCKNWYKISIDQQARAKWIIYKYGHAHALFYAIKLGPNFINLPVARAIIANKAIISRYFIQRLLLHFGKLDNDLVTLKMEYNSNSGRVNNTLSQNIQQSTKQPWASDLGMSVFLYILKMAAEQFSEMQLSLKGNDLELFHFLSAGPYGLKEAKIRYRSICEDVNRLVMKGALIMLFSPASATNWTPPNPEEVVERLSELIKLGFVLDYTVIVEILLIERQSVEIGNTMIKAFLQIKNESLEEFLHQCLIELFRAFRLDKSLKKAYVLDFLYSLIDKDHEEVFFKAMEFDLENRLDDNIENPFTNLKFPAFYYSWILSKFGPVTKITNWCFNDILEKRVNVDIFVQQHQQNYFLNEQPENNFKKICVAFKNYSNTINFFKPSHLNIIKQATNVDIIDGLKHYLTKLFMQQLQNSVECSDKIDIDNVSSFTHKRKRDDPELNNWYNEIRKLHYDLNSSLMSNEFSEFLKGIWEIINGSTFVLSRDADETDGLKE</sequence>
<dbReference type="OrthoDB" id="2405607at2759"/>
<comment type="caution">
    <text evidence="1">The sequence shown here is derived from an EMBL/GenBank/DDBJ whole genome shotgun (WGS) entry which is preliminary data.</text>
</comment>
<protein>
    <submittedName>
        <fullName evidence="1">9118_t:CDS:1</fullName>
    </submittedName>
</protein>
<dbReference type="EMBL" id="CAJVQA010014313">
    <property type="protein sequence ID" value="CAG8730375.1"/>
    <property type="molecule type" value="Genomic_DNA"/>
</dbReference>
<proteinExistence type="predicted"/>
<dbReference type="AlphaFoldDB" id="A0A9N9ICK8"/>
<organism evidence="1 2">
    <name type="scientific">Cetraspora pellucida</name>
    <dbReference type="NCBI Taxonomy" id="1433469"/>
    <lineage>
        <taxon>Eukaryota</taxon>
        <taxon>Fungi</taxon>
        <taxon>Fungi incertae sedis</taxon>
        <taxon>Mucoromycota</taxon>
        <taxon>Glomeromycotina</taxon>
        <taxon>Glomeromycetes</taxon>
        <taxon>Diversisporales</taxon>
        <taxon>Gigasporaceae</taxon>
        <taxon>Cetraspora</taxon>
    </lineage>
</organism>
<evidence type="ECO:0000313" key="1">
    <source>
        <dbReference type="EMBL" id="CAG8730375.1"/>
    </source>
</evidence>
<dbReference type="Proteomes" id="UP000789759">
    <property type="component" value="Unassembled WGS sequence"/>
</dbReference>
<keyword evidence="2" id="KW-1185">Reference proteome</keyword>
<evidence type="ECO:0000313" key="2">
    <source>
        <dbReference type="Proteomes" id="UP000789759"/>
    </source>
</evidence>
<name>A0A9N9ICK8_9GLOM</name>
<reference evidence="1" key="1">
    <citation type="submission" date="2021-06" db="EMBL/GenBank/DDBJ databases">
        <authorList>
            <person name="Kallberg Y."/>
            <person name="Tangrot J."/>
            <person name="Rosling A."/>
        </authorList>
    </citation>
    <scope>NUCLEOTIDE SEQUENCE</scope>
    <source>
        <strain evidence="1">FL966</strain>
    </source>
</reference>
<gene>
    <name evidence="1" type="ORF">CPELLU_LOCUS13455</name>
</gene>
<accession>A0A9N9ICK8</accession>